<evidence type="ECO:0000259" key="3">
    <source>
        <dbReference type="Pfam" id="PF09822"/>
    </source>
</evidence>
<dbReference type="Pfam" id="PF09822">
    <property type="entry name" value="ABC_transp_aux"/>
    <property type="match status" value="1"/>
</dbReference>
<evidence type="ECO:0000313" key="5">
    <source>
        <dbReference type="EMBL" id="KRO78615.1"/>
    </source>
</evidence>
<protein>
    <submittedName>
        <fullName evidence="5">Uncharacterized protein</fullName>
    </submittedName>
</protein>
<evidence type="ECO:0000313" key="6">
    <source>
        <dbReference type="Proteomes" id="UP000051242"/>
    </source>
</evidence>
<keyword evidence="2" id="KW-0812">Transmembrane</keyword>
<dbReference type="InterPro" id="IPR019196">
    <property type="entry name" value="ABC_transp_unknown"/>
</dbReference>
<feature type="compositionally biased region" description="Acidic residues" evidence="1">
    <location>
        <begin position="523"/>
        <end position="532"/>
    </location>
</feature>
<dbReference type="InterPro" id="IPR055396">
    <property type="entry name" value="DUF7088"/>
</dbReference>
<dbReference type="AlphaFoldDB" id="A0A0R2SUQ8"/>
<feature type="domain" description="DUF7088" evidence="4">
    <location>
        <begin position="124"/>
        <end position="224"/>
    </location>
</feature>
<dbReference type="Pfam" id="PF23357">
    <property type="entry name" value="DUF7088"/>
    <property type="match status" value="1"/>
</dbReference>
<keyword evidence="2" id="KW-1133">Transmembrane helix</keyword>
<gene>
    <name evidence="5" type="ORF">ABR85_08290</name>
</gene>
<sequence>MTKIKFLFSATGLLTVAVALLVSVGLISALPSIRIDLTEDDLFSLADGTRNIVSICFSLLHLLARGSLRALSLLKLRKRTRRRLAMTKIKFLFSGTGLLTVAVALLVSVGLISALPSIRIDLTEDDLFSLADGTRNIVYGLEEPIELLFFYSESATEDQPQIRSYGTRVQELLREIVIASGGNLVLSIVDPEPFSEEEDLATQYGVQPVPVTQGGQGIYFGLVAVELDNEKAPALRVSETMPLIRPDQEQFLEYEFMQLVTRVANPDLKVVGLLTTLDIDGGFDPMTGQATQQWMITDYIRQLYDLRRIETDTEIIEEDVDILMIVHPEGLSEQTLYAIDQHVMRGGETFVFLDPTADSMVSRSERGSMIPAGMRSDLPGLLEAWGVDYASDKVLTDNTLALRVQMGQGSRPVAHIGMIGANRTALAGDDIITRRLENLNLSSVGALAPRDGATTRFEPLIQSSSDAMLMNASLLEDVLDPSVLFDEFVSANERYTIAARVSGVISSAFPEGRPVSQDAAADTSEEETEADD</sequence>
<reference evidence="5 6" key="1">
    <citation type="submission" date="2015-10" db="EMBL/GenBank/DDBJ databases">
        <title>Metagenome-Assembled Genomes uncover a global brackish microbiome.</title>
        <authorList>
            <person name="Hugerth L.W."/>
            <person name="Larsson J."/>
            <person name="Alneberg J."/>
            <person name="Lindh M.V."/>
            <person name="Legrand C."/>
            <person name="Pinhassi J."/>
            <person name="Andersson A.F."/>
        </authorList>
    </citation>
    <scope>NUCLEOTIDE SEQUENCE [LARGE SCALE GENOMIC DNA]</scope>
    <source>
        <strain evidence="5">BACL22 MAG-120619-bin3</strain>
    </source>
</reference>
<feature type="region of interest" description="Disordered" evidence="1">
    <location>
        <begin position="510"/>
        <end position="532"/>
    </location>
</feature>
<keyword evidence="2" id="KW-0472">Membrane</keyword>
<name>A0A0R2SUQ8_9GAMM</name>
<comment type="caution">
    <text evidence="5">The sequence shown here is derived from an EMBL/GenBank/DDBJ whole genome shotgun (WGS) entry which is preliminary data.</text>
</comment>
<feature type="non-terminal residue" evidence="5">
    <location>
        <position position="532"/>
    </location>
</feature>
<feature type="domain" description="ABC-type uncharacterised transport system" evidence="3">
    <location>
        <begin position="269"/>
        <end position="524"/>
    </location>
</feature>
<proteinExistence type="predicted"/>
<feature type="transmembrane region" description="Helical" evidence="2">
    <location>
        <begin position="89"/>
        <end position="115"/>
    </location>
</feature>
<dbReference type="EMBL" id="LICD01000300">
    <property type="protein sequence ID" value="KRO78615.1"/>
    <property type="molecule type" value="Genomic_DNA"/>
</dbReference>
<evidence type="ECO:0000256" key="2">
    <source>
        <dbReference type="SAM" id="Phobius"/>
    </source>
</evidence>
<evidence type="ECO:0000259" key="4">
    <source>
        <dbReference type="Pfam" id="PF23357"/>
    </source>
</evidence>
<accession>A0A0R2SUQ8</accession>
<dbReference type="Proteomes" id="UP000051242">
    <property type="component" value="Unassembled WGS sequence"/>
</dbReference>
<evidence type="ECO:0000256" key="1">
    <source>
        <dbReference type="SAM" id="MobiDB-lite"/>
    </source>
</evidence>
<organism evidence="5 6">
    <name type="scientific">OM182 bacterium BACL3 MAG-120619-bin3</name>
    <dbReference type="NCBI Taxonomy" id="1655593"/>
    <lineage>
        <taxon>Bacteria</taxon>
        <taxon>Pseudomonadati</taxon>
        <taxon>Pseudomonadota</taxon>
        <taxon>Gammaproteobacteria</taxon>
        <taxon>OMG group</taxon>
        <taxon>OM182 clade</taxon>
    </lineage>
</organism>
<feature type="transmembrane region" description="Helical" evidence="2">
    <location>
        <begin position="48"/>
        <end position="68"/>
    </location>
</feature>